<protein>
    <submittedName>
        <fullName evidence="4">Fumarylacetoacetate hydrolase family protein</fullName>
    </submittedName>
</protein>
<keyword evidence="4" id="KW-0378">Hydrolase</keyword>
<dbReference type="GO" id="GO:0046872">
    <property type="term" value="F:metal ion binding"/>
    <property type="evidence" value="ECO:0007669"/>
    <property type="project" value="UniProtKB-KW"/>
</dbReference>
<dbReference type="InterPro" id="IPR036663">
    <property type="entry name" value="Fumarylacetoacetase_C_sf"/>
</dbReference>
<reference evidence="5" key="1">
    <citation type="submission" date="2016-11" db="EMBL/GenBank/DDBJ databases">
        <title>Comparative genomic and phenotypic analysis of Granulibacter bethesdensis clinical isolates from patients with chronic granulomatous disease.</title>
        <authorList>
            <person name="Zarember K.A."/>
            <person name="Porcella S.F."/>
            <person name="Chu J."/>
            <person name="Ding L."/>
            <person name="Dahlstrom E."/>
            <person name="Barbian K."/>
            <person name="Martens C."/>
            <person name="Sykora L."/>
            <person name="Kramer S."/>
            <person name="Pettinato A.M."/>
            <person name="Hong H."/>
            <person name="Wald G."/>
            <person name="Berg L.J."/>
            <person name="Rogge L.S."/>
            <person name="Greenberg D.E."/>
            <person name="Falcone E.L."/>
            <person name="Neves J.F."/>
            <person name="Simoes M.J."/>
            <person name="Casal M."/>
            <person name="Rodriguez-Lopez F.C."/>
            <person name="Zelazny A."/>
            <person name="Gallin J.I."/>
            <person name="Holland S.M."/>
        </authorList>
    </citation>
    <scope>NUCLEOTIDE SEQUENCE [LARGE SCALE GENOMIC DNA]</scope>
    <source>
        <strain evidence="5">NIH9.1</strain>
    </source>
</reference>
<feature type="domain" description="Rv2993c-like N-terminal" evidence="3">
    <location>
        <begin position="21"/>
        <end position="68"/>
    </location>
</feature>
<proteinExistence type="predicted"/>
<dbReference type="PANTHER" id="PTHR11820">
    <property type="entry name" value="ACYLPYRUVASE"/>
    <property type="match status" value="1"/>
</dbReference>
<keyword evidence="1" id="KW-0479">Metal-binding</keyword>
<accession>A0AAC9K8P6</accession>
<dbReference type="EMBL" id="CP018191">
    <property type="protein sequence ID" value="APH53519.1"/>
    <property type="molecule type" value="Genomic_DNA"/>
</dbReference>
<sequence length="280" mass="29519">MDSGAGCAGLSGKRLNHMALWVRFARDGETGFGTLAEGVITAHTGTMFGEKAPSGEVVPLEAVHLLAPVTPRKFIGLWNNFHELAAKLGTSVPEQPLWFLKSPDSVVGPDAEIVPPESYQGKVLYEGELGIVIGQDIHNADEAAAEAAIFGYTAVNDVTALDILNADPSFPQWARAKSCDTFGPIGPAIATGLNWQEARIRVALNGRERQNYPASDMILSPARIVSLLSQEMTLCAGDVIACGTSVGVLPMRPGMVVEVTIDGIGTLRNTVAQKADAVAA</sequence>
<evidence type="ECO:0000256" key="1">
    <source>
        <dbReference type="ARBA" id="ARBA00022723"/>
    </source>
</evidence>
<dbReference type="GO" id="GO:0018773">
    <property type="term" value="F:acetylpyruvate hydrolase activity"/>
    <property type="evidence" value="ECO:0007669"/>
    <property type="project" value="TreeGrafter"/>
</dbReference>
<dbReference type="InterPro" id="IPR011234">
    <property type="entry name" value="Fumarylacetoacetase-like_C"/>
</dbReference>
<evidence type="ECO:0000313" key="5">
    <source>
        <dbReference type="Proteomes" id="UP000182373"/>
    </source>
</evidence>
<gene>
    <name evidence="4" type="ORF">GbCGDNIH9_0292</name>
</gene>
<dbReference type="Gene3D" id="3.90.850.10">
    <property type="entry name" value="Fumarylacetoacetase-like, C-terminal domain"/>
    <property type="match status" value="1"/>
</dbReference>
<feature type="domain" description="Fumarylacetoacetase-like C-terminal" evidence="2">
    <location>
        <begin position="74"/>
        <end position="271"/>
    </location>
</feature>
<dbReference type="PANTHER" id="PTHR11820:SF7">
    <property type="entry name" value="ACYLPYRUVASE FAHD1, MITOCHONDRIAL"/>
    <property type="match status" value="1"/>
</dbReference>
<evidence type="ECO:0000313" key="4">
    <source>
        <dbReference type="EMBL" id="APH53519.1"/>
    </source>
</evidence>
<dbReference type="AlphaFoldDB" id="A0AAC9K8P6"/>
<name>A0AAC9K8P6_9PROT</name>
<organism evidence="4 5">
    <name type="scientific">Granulibacter bethesdensis</name>
    <dbReference type="NCBI Taxonomy" id="364410"/>
    <lineage>
        <taxon>Bacteria</taxon>
        <taxon>Pseudomonadati</taxon>
        <taxon>Pseudomonadota</taxon>
        <taxon>Alphaproteobacteria</taxon>
        <taxon>Acetobacterales</taxon>
        <taxon>Acetobacteraceae</taxon>
        <taxon>Granulibacter</taxon>
    </lineage>
</organism>
<dbReference type="Pfam" id="PF10370">
    <property type="entry name" value="Rv2993c-like_N"/>
    <property type="match status" value="1"/>
</dbReference>
<dbReference type="SUPFAM" id="SSF56529">
    <property type="entry name" value="FAH"/>
    <property type="match status" value="1"/>
</dbReference>
<dbReference type="Proteomes" id="UP000182373">
    <property type="component" value="Chromosome"/>
</dbReference>
<evidence type="ECO:0000259" key="3">
    <source>
        <dbReference type="Pfam" id="PF10370"/>
    </source>
</evidence>
<dbReference type="Pfam" id="PF01557">
    <property type="entry name" value="FAA_hydrolase"/>
    <property type="match status" value="1"/>
</dbReference>
<evidence type="ECO:0000259" key="2">
    <source>
        <dbReference type="Pfam" id="PF01557"/>
    </source>
</evidence>
<dbReference type="InterPro" id="IPR018833">
    <property type="entry name" value="Rv2993c-like_N"/>
</dbReference>